<comment type="caution">
    <text evidence="5">The sequence shown here is derived from an EMBL/GenBank/DDBJ whole genome shotgun (WGS) entry which is preliminary data.</text>
</comment>
<dbReference type="STRING" id="1802610.A2W32_04035"/>
<dbReference type="Gene3D" id="1.10.357.140">
    <property type="entry name" value="UbiA prenyltransferase"/>
    <property type="match status" value="1"/>
</dbReference>
<dbReference type="GO" id="GO:0016020">
    <property type="term" value="C:membrane"/>
    <property type="evidence" value="ECO:0007669"/>
    <property type="project" value="UniProtKB-SubCell"/>
</dbReference>
<dbReference type="Pfam" id="PF01040">
    <property type="entry name" value="UbiA"/>
    <property type="match status" value="1"/>
</dbReference>
<evidence type="ECO:0000256" key="2">
    <source>
        <dbReference type="ARBA" id="ARBA00022692"/>
    </source>
</evidence>
<dbReference type="AlphaFoldDB" id="A0A1F4V2D2"/>
<comment type="subcellular location">
    <subcellularLocation>
        <location evidence="1">Membrane</location>
        <topology evidence="1">Multi-pass membrane protein</topology>
    </subcellularLocation>
</comment>
<evidence type="ECO:0000313" key="5">
    <source>
        <dbReference type="EMBL" id="OGC51341.1"/>
    </source>
</evidence>
<dbReference type="InterPro" id="IPR000537">
    <property type="entry name" value="UbiA_prenyltransferase"/>
</dbReference>
<organism evidence="5 6">
    <name type="scientific">candidate division WWE3 bacterium RBG_16_37_10</name>
    <dbReference type="NCBI Taxonomy" id="1802610"/>
    <lineage>
        <taxon>Bacteria</taxon>
        <taxon>Katanobacteria</taxon>
    </lineage>
</organism>
<dbReference type="Proteomes" id="UP000177371">
    <property type="component" value="Unassembled WGS sequence"/>
</dbReference>
<evidence type="ECO:0000256" key="4">
    <source>
        <dbReference type="ARBA" id="ARBA00023136"/>
    </source>
</evidence>
<proteinExistence type="predicted"/>
<keyword evidence="2" id="KW-0812">Transmembrane</keyword>
<dbReference type="NCBIfam" id="NF008978">
    <property type="entry name" value="PRK12324.1-4"/>
    <property type="match status" value="1"/>
</dbReference>
<protein>
    <recommendedName>
        <fullName evidence="7">Phosphoribose diphosphate--decaprenyl-phosphate phosphoribosyltransferase</fullName>
    </recommendedName>
</protein>
<keyword evidence="3" id="KW-1133">Transmembrane helix</keyword>
<evidence type="ECO:0000256" key="1">
    <source>
        <dbReference type="ARBA" id="ARBA00004141"/>
    </source>
</evidence>
<keyword evidence="4" id="KW-0472">Membrane</keyword>
<evidence type="ECO:0008006" key="7">
    <source>
        <dbReference type="Google" id="ProtNLM"/>
    </source>
</evidence>
<accession>A0A1F4V2D2</accession>
<dbReference type="EMBL" id="MEUT01000024">
    <property type="protein sequence ID" value="OGC51341.1"/>
    <property type="molecule type" value="Genomic_DNA"/>
</dbReference>
<name>A0A1F4V2D2_UNCKA</name>
<reference evidence="5 6" key="1">
    <citation type="journal article" date="2016" name="Nat. Commun.">
        <title>Thousands of microbial genomes shed light on interconnected biogeochemical processes in an aquifer system.</title>
        <authorList>
            <person name="Anantharaman K."/>
            <person name="Brown C.T."/>
            <person name="Hug L.A."/>
            <person name="Sharon I."/>
            <person name="Castelle C.J."/>
            <person name="Probst A.J."/>
            <person name="Thomas B.C."/>
            <person name="Singh A."/>
            <person name="Wilkins M.J."/>
            <person name="Karaoz U."/>
            <person name="Brodie E.L."/>
            <person name="Williams K.H."/>
            <person name="Hubbard S.S."/>
            <person name="Banfield J.F."/>
        </authorList>
    </citation>
    <scope>NUCLEOTIDE SEQUENCE [LARGE SCALE GENOMIC DNA]</scope>
</reference>
<evidence type="ECO:0000256" key="3">
    <source>
        <dbReference type="ARBA" id="ARBA00022989"/>
    </source>
</evidence>
<dbReference type="GO" id="GO:0016765">
    <property type="term" value="F:transferase activity, transferring alkyl or aryl (other than methyl) groups"/>
    <property type="evidence" value="ECO:0007669"/>
    <property type="project" value="InterPro"/>
</dbReference>
<dbReference type="CDD" id="cd13963">
    <property type="entry name" value="PT_UbiA_2"/>
    <property type="match status" value="1"/>
</dbReference>
<gene>
    <name evidence="5" type="ORF">A2W32_04035</name>
</gene>
<evidence type="ECO:0000313" key="6">
    <source>
        <dbReference type="Proteomes" id="UP000177371"/>
    </source>
</evidence>
<sequence>MFNLVYQIIRTMRPRQWLKNLSIFAAATFSGRLFMPTVFDSSLKAFFAFCLISSGAYLINDIIDAPKDRAHPIKKNRPIASGKLKEGVAWVVALFLILSAILFSTFFIGTFFTFAIIFYIIIQLIYSTYLRNIIILDSLTVASGFVIRVFAGGFASNTSLSSWLALATIGLSLLIAFGKRRSEKTILAKHMVGEEAATRKSLRHYPDALLDSMISMSSTFAIMSYALFAFQSFPQSTNDAISSLLPSILRNPKWMMLTIPIVIYGVARYLFVIYERQDAESPERVLLSDKPLLLSVVIWGISVLLIIYLLPAIGVLQL</sequence>
<dbReference type="InterPro" id="IPR044878">
    <property type="entry name" value="UbiA_sf"/>
</dbReference>